<feature type="binding site" evidence="13">
    <location>
        <begin position="10"/>
        <end position="12"/>
    </location>
    <ligand>
        <name>substrate</name>
    </ligand>
</feature>
<keyword evidence="10 13" id="KW-0324">Glycolysis</keyword>
<dbReference type="eggNOG" id="COG0149">
    <property type="taxonomic scope" value="Bacteria"/>
</dbReference>
<evidence type="ECO:0000256" key="4">
    <source>
        <dbReference type="ARBA" id="ARBA00007422"/>
    </source>
</evidence>
<dbReference type="Pfam" id="PF00121">
    <property type="entry name" value="TIM"/>
    <property type="match status" value="1"/>
</dbReference>
<keyword evidence="16" id="KW-1185">Reference proteome</keyword>
<dbReference type="EC" id="5.3.1.1" evidence="6 13"/>
<comment type="subcellular location">
    <subcellularLocation>
        <location evidence="13 14">Cytoplasm</location>
    </subcellularLocation>
</comment>
<evidence type="ECO:0000256" key="1">
    <source>
        <dbReference type="ARBA" id="ARBA00000474"/>
    </source>
</evidence>
<dbReference type="InterPro" id="IPR013785">
    <property type="entry name" value="Aldolase_TIM"/>
</dbReference>
<dbReference type="GO" id="GO:0019563">
    <property type="term" value="P:glycerol catabolic process"/>
    <property type="evidence" value="ECO:0007669"/>
    <property type="project" value="TreeGrafter"/>
</dbReference>
<dbReference type="HAMAP" id="MF_00147_B">
    <property type="entry name" value="TIM_B"/>
    <property type="match status" value="1"/>
</dbReference>
<comment type="function">
    <text evidence="12 13">Involved in the gluconeogenesis. Catalyzes stereospecifically the conversion of dihydroxyacetone phosphate (DHAP) to D-glyceraldehyde-3-phosphate (G3P).</text>
</comment>
<dbReference type="GO" id="GO:0005829">
    <property type="term" value="C:cytosol"/>
    <property type="evidence" value="ECO:0007669"/>
    <property type="project" value="TreeGrafter"/>
</dbReference>
<name>F6D054_MARPP</name>
<evidence type="ECO:0000256" key="8">
    <source>
        <dbReference type="ARBA" id="ARBA00022432"/>
    </source>
</evidence>
<dbReference type="GO" id="GO:0006096">
    <property type="term" value="P:glycolytic process"/>
    <property type="evidence" value="ECO:0007669"/>
    <property type="project" value="UniProtKB-UniRule"/>
</dbReference>
<dbReference type="OrthoDB" id="9809429at2"/>
<dbReference type="InterPro" id="IPR020861">
    <property type="entry name" value="Triosephosphate_isomerase_AS"/>
</dbReference>
<evidence type="ECO:0000256" key="6">
    <source>
        <dbReference type="ARBA" id="ARBA00011940"/>
    </source>
</evidence>
<proteinExistence type="inferred from homology"/>
<reference evidence="15 16" key="1">
    <citation type="journal article" date="2012" name="Stand. Genomic Sci.">
        <title>Complete genome sequence of Marinomonas posidonica type strain (IVIA-Po-181(T)).</title>
        <authorList>
            <person name="Lucas-Elio P."/>
            <person name="Goodwin L."/>
            <person name="Woyke T."/>
            <person name="Pitluck S."/>
            <person name="Nolan M."/>
            <person name="Kyrpides N.C."/>
            <person name="Detter J.C."/>
            <person name="Copeland A."/>
            <person name="Lu M."/>
            <person name="Bruce D."/>
            <person name="Detter C."/>
            <person name="Tapia R."/>
            <person name="Han S."/>
            <person name="Land M.L."/>
            <person name="Ivanova N."/>
            <person name="Mikhailova N."/>
            <person name="Johnston A.W."/>
            <person name="Sanchez-Amat A."/>
        </authorList>
    </citation>
    <scope>NUCLEOTIDE SEQUENCE [LARGE SCALE GENOMIC DNA]</scope>
    <source>
        <strain evidence="16">CECT 7376 / NCIMB 14433 / IVIA-Po-181</strain>
    </source>
</reference>
<sequence length="250" mass="26466">MIRQKIVAGNWKMNGSKASISSLVNGLLEMSESSAEVVVTPPFPYLSQVADVIAQQSGLVLAAQNLSQYEKGAYTGEVSTAMLTDFKVTYVLVGHSERRSLYGETDEVVAEKVKMALSAGLKPILCIGETLEEREAEQTLLVCERQVAAVIDVVGIQAFENIVIAYEPVWAIGTGLSASAQQAQDVHQAIRANLASLSTPVSEKVQILYGGSVKASTSAELFTMPDVDGALVGGASLDAKEFLDIVKAAG</sequence>
<dbReference type="STRING" id="491952.Mar181_2848"/>
<feature type="active site" description="Electrophile" evidence="13">
    <location>
        <position position="95"/>
    </location>
</feature>
<evidence type="ECO:0000256" key="10">
    <source>
        <dbReference type="ARBA" id="ARBA00023152"/>
    </source>
</evidence>
<dbReference type="AlphaFoldDB" id="F6D054"/>
<dbReference type="PROSITE" id="PS00171">
    <property type="entry name" value="TIM_1"/>
    <property type="match status" value="1"/>
</dbReference>
<dbReference type="HOGENOM" id="CLU_024251_2_3_6"/>
<dbReference type="NCBIfam" id="TIGR00419">
    <property type="entry name" value="tim"/>
    <property type="match status" value="1"/>
</dbReference>
<keyword evidence="8 13" id="KW-0312">Gluconeogenesis</keyword>
<evidence type="ECO:0000256" key="14">
    <source>
        <dbReference type="RuleBase" id="RU363013"/>
    </source>
</evidence>
<comment type="pathway">
    <text evidence="13 14">Carbohydrate degradation; glycolysis; D-glyceraldehyde 3-phosphate from glycerone phosphate: step 1/1.</text>
</comment>
<evidence type="ECO:0000256" key="12">
    <source>
        <dbReference type="ARBA" id="ARBA00055680"/>
    </source>
</evidence>
<feature type="binding site" evidence="13">
    <location>
        <begin position="233"/>
        <end position="234"/>
    </location>
    <ligand>
        <name>substrate</name>
    </ligand>
</feature>
<protein>
    <recommendedName>
        <fullName evidence="7 13">Triosephosphate isomerase</fullName>
        <shortName evidence="13">TIM</shortName>
        <shortName evidence="13">TPI</shortName>
        <ecNumber evidence="6 13">5.3.1.1</ecNumber>
    </recommendedName>
    <alternativeName>
        <fullName evidence="13">Triose-phosphate isomerase</fullName>
    </alternativeName>
</protein>
<comment type="subunit">
    <text evidence="5 13 14">Homodimer.</text>
</comment>
<feature type="binding site" evidence="13">
    <location>
        <position position="212"/>
    </location>
    <ligand>
        <name>substrate</name>
    </ligand>
</feature>
<feature type="active site" description="Proton acceptor" evidence="13">
    <location>
        <position position="167"/>
    </location>
</feature>
<evidence type="ECO:0000313" key="16">
    <source>
        <dbReference type="Proteomes" id="UP000009230"/>
    </source>
</evidence>
<evidence type="ECO:0000313" key="15">
    <source>
        <dbReference type="EMBL" id="AEF55878.1"/>
    </source>
</evidence>
<dbReference type="PROSITE" id="PS51440">
    <property type="entry name" value="TIM_2"/>
    <property type="match status" value="1"/>
</dbReference>
<dbReference type="Gene3D" id="3.20.20.70">
    <property type="entry name" value="Aldolase class I"/>
    <property type="match status" value="1"/>
</dbReference>
<dbReference type="FunFam" id="3.20.20.70:FF:000020">
    <property type="entry name" value="Triosephosphate isomerase"/>
    <property type="match status" value="1"/>
</dbReference>
<dbReference type="CDD" id="cd00311">
    <property type="entry name" value="TIM"/>
    <property type="match status" value="1"/>
</dbReference>
<dbReference type="GO" id="GO:0006094">
    <property type="term" value="P:gluconeogenesis"/>
    <property type="evidence" value="ECO:0007669"/>
    <property type="project" value="UniProtKB-UniRule"/>
</dbReference>
<dbReference type="InterPro" id="IPR000652">
    <property type="entry name" value="Triosephosphate_isomerase"/>
</dbReference>
<dbReference type="GO" id="GO:0004807">
    <property type="term" value="F:triose-phosphate isomerase activity"/>
    <property type="evidence" value="ECO:0007669"/>
    <property type="project" value="UniProtKB-UniRule"/>
</dbReference>
<keyword evidence="11 13" id="KW-0413">Isomerase</keyword>
<feature type="binding site" evidence="13">
    <location>
        <position position="173"/>
    </location>
    <ligand>
        <name>substrate</name>
    </ligand>
</feature>
<dbReference type="RefSeq" id="WP_013797349.1">
    <property type="nucleotide sequence ID" value="NC_015559.1"/>
</dbReference>
<dbReference type="EMBL" id="CP002771">
    <property type="protein sequence ID" value="AEF55878.1"/>
    <property type="molecule type" value="Genomic_DNA"/>
</dbReference>
<dbReference type="InterPro" id="IPR035990">
    <property type="entry name" value="TIM_sf"/>
</dbReference>
<dbReference type="GO" id="GO:0046166">
    <property type="term" value="P:glyceraldehyde-3-phosphate biosynthetic process"/>
    <property type="evidence" value="ECO:0007669"/>
    <property type="project" value="TreeGrafter"/>
</dbReference>
<comment type="pathway">
    <text evidence="3">Carbohydrate metabolism; erythritol degradation.</text>
</comment>
<dbReference type="PANTHER" id="PTHR21139:SF42">
    <property type="entry name" value="TRIOSEPHOSPHATE ISOMERASE"/>
    <property type="match status" value="1"/>
</dbReference>
<evidence type="ECO:0000256" key="13">
    <source>
        <dbReference type="HAMAP-Rule" id="MF_00147"/>
    </source>
</evidence>
<dbReference type="UniPathway" id="UPA00138"/>
<evidence type="ECO:0000256" key="3">
    <source>
        <dbReference type="ARBA" id="ARBA00004939"/>
    </source>
</evidence>
<keyword evidence="9 13" id="KW-0963">Cytoplasm</keyword>
<gene>
    <name evidence="13" type="primary">tpiA</name>
    <name evidence="15" type="ordered locus">Mar181_2848</name>
</gene>
<evidence type="ECO:0000256" key="2">
    <source>
        <dbReference type="ARBA" id="ARBA00004742"/>
    </source>
</evidence>
<dbReference type="Proteomes" id="UP000009230">
    <property type="component" value="Chromosome"/>
</dbReference>
<evidence type="ECO:0000256" key="7">
    <source>
        <dbReference type="ARBA" id="ARBA00019397"/>
    </source>
</evidence>
<dbReference type="SUPFAM" id="SSF51351">
    <property type="entry name" value="Triosephosphate isomerase (TIM)"/>
    <property type="match status" value="1"/>
</dbReference>
<evidence type="ECO:0000256" key="5">
    <source>
        <dbReference type="ARBA" id="ARBA00011738"/>
    </source>
</evidence>
<comment type="similarity">
    <text evidence="4 13 14">Belongs to the triosephosphate isomerase family.</text>
</comment>
<comment type="pathway">
    <text evidence="2 13 14">Carbohydrate biosynthesis; gluconeogenesis.</text>
</comment>
<accession>F6D054</accession>
<evidence type="ECO:0000256" key="11">
    <source>
        <dbReference type="ARBA" id="ARBA00023235"/>
    </source>
</evidence>
<dbReference type="UniPathway" id="UPA00109">
    <property type="reaction ID" value="UER00189"/>
</dbReference>
<dbReference type="PANTHER" id="PTHR21139">
    <property type="entry name" value="TRIOSEPHOSPHATE ISOMERASE"/>
    <property type="match status" value="1"/>
</dbReference>
<comment type="catalytic activity">
    <reaction evidence="1 13 14">
        <text>D-glyceraldehyde 3-phosphate = dihydroxyacetone phosphate</text>
        <dbReference type="Rhea" id="RHEA:18585"/>
        <dbReference type="ChEBI" id="CHEBI:57642"/>
        <dbReference type="ChEBI" id="CHEBI:59776"/>
        <dbReference type="EC" id="5.3.1.1"/>
    </reaction>
</comment>
<organism evidence="15 16">
    <name type="scientific">Marinomonas posidonica (strain CECT 7376 / NCIMB 14433 / IVIA-Po-181)</name>
    <dbReference type="NCBI Taxonomy" id="491952"/>
    <lineage>
        <taxon>Bacteria</taxon>
        <taxon>Pseudomonadati</taxon>
        <taxon>Pseudomonadota</taxon>
        <taxon>Gammaproteobacteria</taxon>
        <taxon>Oceanospirillales</taxon>
        <taxon>Oceanospirillaceae</taxon>
        <taxon>Marinomonas</taxon>
    </lineage>
</organism>
<evidence type="ECO:0000256" key="9">
    <source>
        <dbReference type="ARBA" id="ARBA00022490"/>
    </source>
</evidence>
<dbReference type="KEGG" id="mpc:Mar181_2848"/>
<dbReference type="InterPro" id="IPR022896">
    <property type="entry name" value="TrioseP_Isoase_bac/euk"/>
</dbReference>